<dbReference type="SUPFAM" id="SSF48508">
    <property type="entry name" value="Nuclear receptor ligand-binding domain"/>
    <property type="match status" value="1"/>
</dbReference>
<dbReference type="Proteomes" id="UP000492821">
    <property type="component" value="Unassembled WGS sequence"/>
</dbReference>
<name>A0A7E4W4X8_PANRE</name>
<evidence type="ECO:0000256" key="1">
    <source>
        <dbReference type="ARBA" id="ARBA00004123"/>
    </source>
</evidence>
<dbReference type="GO" id="GO:0003700">
    <property type="term" value="F:DNA-binding transcription factor activity"/>
    <property type="evidence" value="ECO:0007669"/>
    <property type="project" value="InterPro"/>
</dbReference>
<dbReference type="PANTHER" id="PTHR46011">
    <property type="entry name" value="NUCLEAR HORMONE RECEPTOR FAMILY MEMBER NHR-86-RELATED"/>
    <property type="match status" value="1"/>
</dbReference>
<keyword evidence="7 11" id="KW-0238">DNA-binding</keyword>
<keyword evidence="14" id="KW-1185">Reference proteome</keyword>
<evidence type="ECO:0000256" key="9">
    <source>
        <dbReference type="ARBA" id="ARBA00023170"/>
    </source>
</evidence>
<comment type="similarity">
    <text evidence="2 11">Belongs to the nuclear hormone receptor family.</text>
</comment>
<dbReference type="PROSITE" id="PS51843">
    <property type="entry name" value="NR_LBD"/>
    <property type="match status" value="1"/>
</dbReference>
<dbReference type="AlphaFoldDB" id="A0A7E4W4X8"/>
<dbReference type="Pfam" id="PF00105">
    <property type="entry name" value="zf-C4"/>
    <property type="match status" value="1"/>
</dbReference>
<evidence type="ECO:0000256" key="2">
    <source>
        <dbReference type="ARBA" id="ARBA00005993"/>
    </source>
</evidence>
<feature type="domain" description="Nuclear receptor" evidence="12">
    <location>
        <begin position="23"/>
        <end position="98"/>
    </location>
</feature>
<protein>
    <submittedName>
        <fullName evidence="15">Nuclear receptor domain-containing protein</fullName>
    </submittedName>
</protein>
<proteinExistence type="inferred from homology"/>
<accession>A0A7E4W4X8</accession>
<keyword evidence="8 11" id="KW-0804">Transcription</keyword>
<dbReference type="PROSITE" id="PS00031">
    <property type="entry name" value="NUCLEAR_REC_DBD_1"/>
    <property type="match status" value="1"/>
</dbReference>
<reference evidence="14" key="1">
    <citation type="journal article" date="2013" name="Genetics">
        <title>The draft genome and transcriptome of Panagrellus redivivus are shaped by the harsh demands of a free-living lifestyle.</title>
        <authorList>
            <person name="Srinivasan J."/>
            <person name="Dillman A.R."/>
            <person name="Macchietto M.G."/>
            <person name="Heikkinen L."/>
            <person name="Lakso M."/>
            <person name="Fracchia K.M."/>
            <person name="Antoshechkin I."/>
            <person name="Mortazavi A."/>
            <person name="Wong G."/>
            <person name="Sternberg P.W."/>
        </authorList>
    </citation>
    <scope>NUCLEOTIDE SEQUENCE [LARGE SCALE GENOMIC DNA]</scope>
    <source>
        <strain evidence="14">MT8872</strain>
    </source>
</reference>
<evidence type="ECO:0000256" key="3">
    <source>
        <dbReference type="ARBA" id="ARBA00022723"/>
    </source>
</evidence>
<dbReference type="GO" id="GO:0006357">
    <property type="term" value="P:regulation of transcription by RNA polymerase II"/>
    <property type="evidence" value="ECO:0007669"/>
    <property type="project" value="TreeGrafter"/>
</dbReference>
<keyword evidence="5 11" id="KW-0862">Zinc</keyword>
<dbReference type="SUPFAM" id="SSF57716">
    <property type="entry name" value="Glucocorticoid receptor-like (DNA-binding domain)"/>
    <property type="match status" value="1"/>
</dbReference>
<dbReference type="InterPro" id="IPR049636">
    <property type="entry name" value="HNF4-like_DBD"/>
</dbReference>
<dbReference type="Pfam" id="PF00104">
    <property type="entry name" value="Hormone_recep"/>
    <property type="match status" value="1"/>
</dbReference>
<comment type="subcellular location">
    <subcellularLocation>
        <location evidence="1 11">Nucleus</location>
    </subcellularLocation>
</comment>
<sequence>MDSPPLLPDPEDRASLPVLHPAELQCCICHHVSHGYHFGVLACRACAAFFRRTVAEKKVYKCRGNFNCEVRKDQRNMCRACRFRKCEILGMNKNDVQMNRDPIGKKHETQTLKTVKLEPGLSLDESDTIFDVHRQKPVFNSPYELPIDPQCGQFITLEKIVAGVKSYHESQKTLVSKEILESNELHYINNTTCREMDMKCLPLLYKMVVKYFDPFDKLDKMTKIHTIQNYAVRHQLLTSVYYTVCNLDKMPPYTWMLYYGQYVQGFDPAAFIGECPNQQEIVKMMGSIIPRIIKIKDAYIDLHINDMMHSAMIGILFWQEVSNLVPLWKEAVHKRETIFKELHDYVICHHGQKSAGSRIGALTSLIEETNFVSHLMMEQDTFEKIFNTPRKDVIDVLKDFE</sequence>
<evidence type="ECO:0000259" key="12">
    <source>
        <dbReference type="PROSITE" id="PS51030"/>
    </source>
</evidence>
<feature type="domain" description="NR LBD" evidence="13">
    <location>
        <begin position="166"/>
        <end position="401"/>
    </location>
</feature>
<keyword evidence="3 11" id="KW-0479">Metal-binding</keyword>
<keyword evidence="9 11" id="KW-0675">Receptor</keyword>
<dbReference type="Gene3D" id="1.10.565.10">
    <property type="entry name" value="Retinoid X Receptor"/>
    <property type="match status" value="1"/>
</dbReference>
<dbReference type="PANTHER" id="PTHR46011:SF32">
    <property type="entry name" value="NUCLEAR HORMONE RECEPTOR FAMILY"/>
    <property type="match status" value="1"/>
</dbReference>
<keyword evidence="6 11" id="KW-0805">Transcription regulation</keyword>
<dbReference type="Gene3D" id="3.30.50.10">
    <property type="entry name" value="Erythroid Transcription Factor GATA-1, subunit A"/>
    <property type="match status" value="1"/>
</dbReference>
<dbReference type="PRINTS" id="PR00047">
    <property type="entry name" value="STROIDFINGER"/>
</dbReference>
<evidence type="ECO:0000256" key="5">
    <source>
        <dbReference type="ARBA" id="ARBA00022833"/>
    </source>
</evidence>
<evidence type="ECO:0000256" key="4">
    <source>
        <dbReference type="ARBA" id="ARBA00022771"/>
    </source>
</evidence>
<keyword evidence="10 11" id="KW-0539">Nucleus</keyword>
<dbReference type="InterPro" id="IPR013088">
    <property type="entry name" value="Znf_NHR/GATA"/>
</dbReference>
<dbReference type="InterPro" id="IPR035500">
    <property type="entry name" value="NHR-like_dom_sf"/>
</dbReference>
<evidence type="ECO:0000256" key="11">
    <source>
        <dbReference type="RuleBase" id="RU004334"/>
    </source>
</evidence>
<dbReference type="GO" id="GO:0005634">
    <property type="term" value="C:nucleus"/>
    <property type="evidence" value="ECO:0007669"/>
    <property type="project" value="UniProtKB-SubCell"/>
</dbReference>
<evidence type="ECO:0000256" key="7">
    <source>
        <dbReference type="ARBA" id="ARBA00023125"/>
    </source>
</evidence>
<dbReference type="GO" id="GO:0000978">
    <property type="term" value="F:RNA polymerase II cis-regulatory region sequence-specific DNA binding"/>
    <property type="evidence" value="ECO:0007669"/>
    <property type="project" value="InterPro"/>
</dbReference>
<keyword evidence="4 11" id="KW-0863">Zinc-finger</keyword>
<dbReference type="SMART" id="SM00430">
    <property type="entry name" value="HOLI"/>
    <property type="match status" value="1"/>
</dbReference>
<dbReference type="GO" id="GO:0008270">
    <property type="term" value="F:zinc ion binding"/>
    <property type="evidence" value="ECO:0007669"/>
    <property type="project" value="UniProtKB-KW"/>
</dbReference>
<evidence type="ECO:0000313" key="15">
    <source>
        <dbReference type="WBParaSite" id="Pan_g660.t1"/>
    </source>
</evidence>
<dbReference type="PROSITE" id="PS51030">
    <property type="entry name" value="NUCLEAR_REC_DBD_2"/>
    <property type="match status" value="1"/>
</dbReference>
<dbReference type="InterPro" id="IPR001628">
    <property type="entry name" value="Znf_hrmn_rcpt"/>
</dbReference>
<dbReference type="SMART" id="SM00399">
    <property type="entry name" value="ZnF_C4"/>
    <property type="match status" value="1"/>
</dbReference>
<dbReference type="CDD" id="cd06960">
    <property type="entry name" value="NR_DBD_HNF4A"/>
    <property type="match status" value="1"/>
</dbReference>
<evidence type="ECO:0000313" key="14">
    <source>
        <dbReference type="Proteomes" id="UP000492821"/>
    </source>
</evidence>
<dbReference type="WBParaSite" id="Pan_g660.t1">
    <property type="protein sequence ID" value="Pan_g660.t1"/>
    <property type="gene ID" value="Pan_g660"/>
</dbReference>
<evidence type="ECO:0000256" key="6">
    <source>
        <dbReference type="ARBA" id="ARBA00023015"/>
    </source>
</evidence>
<evidence type="ECO:0000256" key="8">
    <source>
        <dbReference type="ARBA" id="ARBA00023163"/>
    </source>
</evidence>
<dbReference type="InterPro" id="IPR000536">
    <property type="entry name" value="Nucl_hrmn_rcpt_lig-bd"/>
</dbReference>
<evidence type="ECO:0000256" key="10">
    <source>
        <dbReference type="ARBA" id="ARBA00023242"/>
    </source>
</evidence>
<organism evidence="14 15">
    <name type="scientific">Panagrellus redivivus</name>
    <name type="common">Microworm</name>
    <dbReference type="NCBI Taxonomy" id="6233"/>
    <lineage>
        <taxon>Eukaryota</taxon>
        <taxon>Metazoa</taxon>
        <taxon>Ecdysozoa</taxon>
        <taxon>Nematoda</taxon>
        <taxon>Chromadorea</taxon>
        <taxon>Rhabditida</taxon>
        <taxon>Tylenchina</taxon>
        <taxon>Panagrolaimomorpha</taxon>
        <taxon>Panagrolaimoidea</taxon>
        <taxon>Panagrolaimidae</taxon>
        <taxon>Panagrellus</taxon>
    </lineage>
</organism>
<reference evidence="15" key="2">
    <citation type="submission" date="2020-10" db="UniProtKB">
        <authorList>
            <consortium name="WormBaseParasite"/>
        </authorList>
    </citation>
    <scope>IDENTIFICATION</scope>
</reference>
<dbReference type="FunFam" id="3.30.50.10:FF:000030">
    <property type="entry name" value="Nuclear Hormone Receptor family"/>
    <property type="match status" value="1"/>
</dbReference>
<evidence type="ECO:0000259" key="13">
    <source>
        <dbReference type="PROSITE" id="PS51843"/>
    </source>
</evidence>